<proteinExistence type="predicted"/>
<feature type="region of interest" description="Disordered" evidence="1">
    <location>
        <begin position="1"/>
        <end position="28"/>
    </location>
</feature>
<evidence type="ECO:0000256" key="1">
    <source>
        <dbReference type="SAM" id="MobiDB-lite"/>
    </source>
</evidence>
<reference evidence="2" key="1">
    <citation type="submission" date="2018-05" db="EMBL/GenBank/DDBJ databases">
        <authorList>
            <person name="Lanie J.A."/>
            <person name="Ng W.-L."/>
            <person name="Kazmierczak K.M."/>
            <person name="Andrzejewski T.M."/>
            <person name="Davidsen T.M."/>
            <person name="Wayne K.J."/>
            <person name="Tettelin H."/>
            <person name="Glass J.I."/>
            <person name="Rusch D."/>
            <person name="Podicherti R."/>
            <person name="Tsui H.-C.T."/>
            <person name="Winkler M.E."/>
        </authorList>
    </citation>
    <scope>NUCLEOTIDE SEQUENCE</scope>
</reference>
<dbReference type="EMBL" id="UINC01016788">
    <property type="protein sequence ID" value="SVA69639.1"/>
    <property type="molecule type" value="Genomic_DNA"/>
</dbReference>
<protein>
    <submittedName>
        <fullName evidence="2">Uncharacterized protein</fullName>
    </submittedName>
</protein>
<gene>
    <name evidence="2" type="ORF">METZ01_LOCUS122493</name>
</gene>
<dbReference type="AlphaFoldDB" id="A0A381XXY2"/>
<sequence length="89" mass="9769">MADKLSGKGTPYKIVSIQRAEPPTGAEGSNWHRYVIEHGANTINGYQQGNLKGVTTAVEEIVAQLNERRLGKRGRVNLVPTPKKKTQKS</sequence>
<evidence type="ECO:0000313" key="2">
    <source>
        <dbReference type="EMBL" id="SVA69639.1"/>
    </source>
</evidence>
<name>A0A381XXY2_9ZZZZ</name>
<organism evidence="2">
    <name type="scientific">marine metagenome</name>
    <dbReference type="NCBI Taxonomy" id="408172"/>
    <lineage>
        <taxon>unclassified sequences</taxon>
        <taxon>metagenomes</taxon>
        <taxon>ecological metagenomes</taxon>
    </lineage>
</organism>
<accession>A0A381XXY2</accession>